<evidence type="ECO:0000313" key="1">
    <source>
        <dbReference type="EMBL" id="VVA37898.1"/>
    </source>
</evidence>
<dbReference type="EMBL" id="CABIKO010000585">
    <property type="protein sequence ID" value="VVA37898.1"/>
    <property type="molecule type" value="Genomic_DNA"/>
</dbReference>
<dbReference type="InParanoid" id="A0A5E4GEF0"/>
<evidence type="ECO:0000313" key="2">
    <source>
        <dbReference type="Proteomes" id="UP000327085"/>
    </source>
</evidence>
<gene>
    <name evidence="1" type="ORF">ALMOND_2B027946</name>
</gene>
<organism evidence="1 2">
    <name type="scientific">Prunus dulcis</name>
    <name type="common">Almond</name>
    <name type="synonym">Amygdalus dulcis</name>
    <dbReference type="NCBI Taxonomy" id="3755"/>
    <lineage>
        <taxon>Eukaryota</taxon>
        <taxon>Viridiplantae</taxon>
        <taxon>Streptophyta</taxon>
        <taxon>Embryophyta</taxon>
        <taxon>Tracheophyta</taxon>
        <taxon>Spermatophyta</taxon>
        <taxon>Magnoliopsida</taxon>
        <taxon>eudicotyledons</taxon>
        <taxon>Gunneridae</taxon>
        <taxon>Pentapetalae</taxon>
        <taxon>rosids</taxon>
        <taxon>fabids</taxon>
        <taxon>Rosales</taxon>
        <taxon>Rosaceae</taxon>
        <taxon>Amygdaloideae</taxon>
        <taxon>Amygdaleae</taxon>
        <taxon>Prunus</taxon>
    </lineage>
</organism>
<reference evidence="2" key="1">
    <citation type="journal article" date="2020" name="Plant J.">
        <title>Transposons played a major role in the diversification between the closely related almond and peach genomes: results from the almond genome sequence.</title>
        <authorList>
            <person name="Alioto T."/>
            <person name="Alexiou K.G."/>
            <person name="Bardil A."/>
            <person name="Barteri F."/>
            <person name="Castanera R."/>
            <person name="Cruz F."/>
            <person name="Dhingra A."/>
            <person name="Duval H."/>
            <person name="Fernandez I Marti A."/>
            <person name="Frias L."/>
            <person name="Galan B."/>
            <person name="Garcia J.L."/>
            <person name="Howad W."/>
            <person name="Gomez-Garrido J."/>
            <person name="Gut M."/>
            <person name="Julca I."/>
            <person name="Morata J."/>
            <person name="Puigdomenech P."/>
            <person name="Ribeca P."/>
            <person name="Rubio Cabetas M.J."/>
            <person name="Vlasova A."/>
            <person name="Wirthensohn M."/>
            <person name="Garcia-Mas J."/>
            <person name="Gabaldon T."/>
            <person name="Casacuberta J.M."/>
            <person name="Arus P."/>
        </authorList>
    </citation>
    <scope>NUCLEOTIDE SEQUENCE [LARGE SCALE GENOMIC DNA]</scope>
    <source>
        <strain evidence="2">cv. Texas</strain>
    </source>
</reference>
<sequence length="138" mass="15738">MARGTSLVALFLKRHHFSLPHLTTVTLLHPTLAMLFGFNKINLRPYETVDSVSVLHFQLMDMQNDPQSIDHNQHNTKPLTDSLVAIDEPVFSKNLVVVVVRGLGPDYKILVMTILNFLPLLEFNELHAHFLPYEVPQD</sequence>
<accession>A0A5E4GEF0</accession>
<dbReference type="Gramene" id="VVA37898">
    <property type="protein sequence ID" value="VVA37898"/>
    <property type="gene ID" value="Prudul26B027946"/>
</dbReference>
<dbReference type="AlphaFoldDB" id="A0A5E4GEF0"/>
<proteinExistence type="predicted"/>
<protein>
    <submittedName>
        <fullName evidence="1">PREDICTED: pentatricopeptide repeat-containing At1g63400</fullName>
    </submittedName>
</protein>
<dbReference type="Proteomes" id="UP000327085">
    <property type="component" value="Chromosome 8"/>
</dbReference>
<name>A0A5E4GEF0_PRUDU</name>